<dbReference type="PANTHER" id="PTHR12001:SF69">
    <property type="entry name" value="ALL TRANS-POLYPRENYL-DIPHOSPHATE SYNTHASE PDSS1"/>
    <property type="match status" value="1"/>
</dbReference>
<evidence type="ECO:0000256" key="1">
    <source>
        <dbReference type="ARBA" id="ARBA00001946"/>
    </source>
</evidence>
<evidence type="ECO:0000256" key="6">
    <source>
        <dbReference type="RuleBase" id="RU004466"/>
    </source>
</evidence>
<keyword evidence="4" id="KW-0479">Metal-binding</keyword>
<evidence type="ECO:0000313" key="9">
    <source>
        <dbReference type="Proteomes" id="UP000031546"/>
    </source>
</evidence>
<dbReference type="GO" id="GO:0004659">
    <property type="term" value="F:prenyltransferase activity"/>
    <property type="evidence" value="ECO:0007669"/>
    <property type="project" value="InterPro"/>
</dbReference>
<dbReference type="InterPro" id="IPR033749">
    <property type="entry name" value="Polyprenyl_synt_CS"/>
</dbReference>
<dbReference type="Proteomes" id="UP000527860">
    <property type="component" value="Unassembled WGS sequence"/>
</dbReference>
<evidence type="ECO:0000256" key="2">
    <source>
        <dbReference type="ARBA" id="ARBA00006706"/>
    </source>
</evidence>
<keyword evidence="10" id="KW-1185">Reference proteome</keyword>
<organism evidence="7 9">
    <name type="scientific">Salinicoccus roseus</name>
    <dbReference type="NCBI Taxonomy" id="45670"/>
    <lineage>
        <taxon>Bacteria</taxon>
        <taxon>Bacillati</taxon>
        <taxon>Bacillota</taxon>
        <taxon>Bacilli</taxon>
        <taxon>Bacillales</taxon>
        <taxon>Staphylococcaceae</taxon>
        <taxon>Salinicoccus</taxon>
    </lineage>
</organism>
<evidence type="ECO:0000256" key="5">
    <source>
        <dbReference type="ARBA" id="ARBA00022842"/>
    </source>
</evidence>
<evidence type="ECO:0000256" key="3">
    <source>
        <dbReference type="ARBA" id="ARBA00022679"/>
    </source>
</evidence>
<keyword evidence="3 6" id="KW-0808">Transferase</keyword>
<dbReference type="EMBL" id="JXII01000001">
    <property type="protein sequence ID" value="KIH71946.1"/>
    <property type="molecule type" value="Genomic_DNA"/>
</dbReference>
<dbReference type="SFLD" id="SFLDS00005">
    <property type="entry name" value="Isoprenoid_Synthase_Type_I"/>
    <property type="match status" value="1"/>
</dbReference>
<dbReference type="OrthoDB" id="9805316at2"/>
<dbReference type="Proteomes" id="UP000031546">
    <property type="component" value="Unassembled WGS sequence"/>
</dbReference>
<reference evidence="10" key="2">
    <citation type="submission" date="2020-04" db="EMBL/GenBank/DDBJ databases">
        <title>Genome analysis and biological profiling of marine Cellulosimicrobium funkei MOSEL-ME6.</title>
        <authorList>
            <person name="Tanveer F."/>
            <person name="Xie Y."/>
            <person name="Shinwari Z.K."/>
        </authorList>
    </citation>
    <scope>NUCLEOTIDE SEQUENCE [LARGE SCALE GENOMIC DNA]</scope>
    <source>
        <strain evidence="10">MOSEL-ME25</strain>
    </source>
</reference>
<gene>
    <name evidence="8" type="ORF">F7P68_0000890</name>
    <name evidence="7" type="ORF">SN16_00875</name>
</gene>
<reference evidence="8 10" key="4">
    <citation type="submission" date="2022-12" db="EMBL/GenBank/DDBJ databases">
        <title>Genome analysis and biological profiling of marine Salinicoccus roseus MOSEL-ME25.</title>
        <authorList>
            <person name="Mirza F.T."/>
            <person name="Xie Y."/>
            <person name="Shinwari Z.K."/>
        </authorList>
    </citation>
    <scope>NUCLEOTIDE SEQUENCE [LARGE SCALE GENOMIC DNA]</scope>
    <source>
        <strain evidence="8 10">MOSEL-ME25</strain>
    </source>
</reference>
<dbReference type="InterPro" id="IPR008949">
    <property type="entry name" value="Isoprenoid_synthase_dom_sf"/>
</dbReference>
<dbReference type="Gene3D" id="1.10.600.10">
    <property type="entry name" value="Farnesyl Diphosphate Synthase"/>
    <property type="match status" value="1"/>
</dbReference>
<dbReference type="PANTHER" id="PTHR12001">
    <property type="entry name" value="GERANYLGERANYL PYROPHOSPHATE SYNTHASE"/>
    <property type="match status" value="1"/>
</dbReference>
<dbReference type="CDD" id="cd00685">
    <property type="entry name" value="Trans_IPPS_HT"/>
    <property type="match status" value="1"/>
</dbReference>
<comment type="caution">
    <text evidence="7">The sequence shown here is derived from an EMBL/GenBank/DDBJ whole genome shotgun (WGS) entry which is preliminary data.</text>
</comment>
<comment type="similarity">
    <text evidence="2 6">Belongs to the FPP/GGPP synthase family.</text>
</comment>
<reference evidence="7 9" key="1">
    <citation type="submission" date="2015-01" db="EMBL/GenBank/DDBJ databases">
        <title>Genome sequences of high lactate-tolerant strain Salinicoccus roseus W12 with industrial interest.</title>
        <authorList>
            <person name="Wang H."/>
            <person name="Yu B."/>
        </authorList>
    </citation>
    <scope>NUCLEOTIDE SEQUENCE [LARGE SCALE GENOMIC DNA]</scope>
    <source>
        <strain evidence="7 9">W12</strain>
    </source>
</reference>
<dbReference type="GO" id="GO:0046872">
    <property type="term" value="F:metal ion binding"/>
    <property type="evidence" value="ECO:0007669"/>
    <property type="project" value="UniProtKB-KW"/>
</dbReference>
<evidence type="ECO:0000313" key="8">
    <source>
        <dbReference type="EMBL" id="MDB0579093.1"/>
    </source>
</evidence>
<dbReference type="AlphaFoldDB" id="A0A0C2HR01"/>
<dbReference type="PROSITE" id="PS00723">
    <property type="entry name" value="POLYPRENYL_SYNTHASE_1"/>
    <property type="match status" value="1"/>
</dbReference>
<name>A0A0C2HR01_9STAP</name>
<evidence type="ECO:0000313" key="10">
    <source>
        <dbReference type="Proteomes" id="UP000527860"/>
    </source>
</evidence>
<dbReference type="EMBL" id="JABEVU030000001">
    <property type="protein sequence ID" value="MDB0579093.1"/>
    <property type="molecule type" value="Genomic_DNA"/>
</dbReference>
<reference evidence="8" key="3">
    <citation type="submission" date="2020-04" db="EMBL/GenBank/DDBJ databases">
        <authorList>
            <person name="Tanveer F."/>
            <person name="Xie Y."/>
            <person name="Shinwari Z.K."/>
        </authorList>
    </citation>
    <scope>NUCLEOTIDE SEQUENCE</scope>
    <source>
        <strain evidence="8">MOSEL-ME25</strain>
    </source>
</reference>
<dbReference type="SUPFAM" id="SSF48576">
    <property type="entry name" value="Terpenoid synthases"/>
    <property type="match status" value="1"/>
</dbReference>
<dbReference type="GeneID" id="77844094"/>
<accession>A0A0C2HR01</accession>
<dbReference type="InterPro" id="IPR000092">
    <property type="entry name" value="Polyprenyl_synt"/>
</dbReference>
<dbReference type="STRING" id="45670.SN16_00875"/>
<protein>
    <submittedName>
        <fullName evidence="8">Polyprenyl synthetase family protein</fullName>
    </submittedName>
</protein>
<dbReference type="Pfam" id="PF00348">
    <property type="entry name" value="polyprenyl_synt"/>
    <property type="match status" value="1"/>
</dbReference>
<evidence type="ECO:0000256" key="4">
    <source>
        <dbReference type="ARBA" id="ARBA00022723"/>
    </source>
</evidence>
<comment type="cofactor">
    <cofactor evidence="1">
        <name>Mg(2+)</name>
        <dbReference type="ChEBI" id="CHEBI:18420"/>
    </cofactor>
</comment>
<keyword evidence="5" id="KW-0460">Magnesium</keyword>
<sequence>MKTVKQYLASDFEAVTGLIKEHLDPNEVLVNEKSYELFIAGGKKIRPTFTLLVGKLGEDDKFPDVLRASASLELIHMSSLVHDDIIDNSELRRGKSTVYYEHGYLQAVNTGNYLLSTSLSLVSTIEHHGLHESFSKAIREIIDGELFQLDHQFNAHQTMDDYYRKIYRKTALLIELSIKMGAYASNVDQKTLAVLLDYGYHIGMSFQIVDDCLDFIGNEETLGKPKFSDLENGHYTLPVLILRDEDPDFRRQLESFDGGKAQLDGLIDALLHSDAIDQAIAVSNSHIRKALEAIEGIEEPIRAYLQEIAEKLSNRLN</sequence>
<dbReference type="GO" id="GO:0008299">
    <property type="term" value="P:isoprenoid biosynthetic process"/>
    <property type="evidence" value="ECO:0007669"/>
    <property type="project" value="InterPro"/>
</dbReference>
<proteinExistence type="inferred from homology"/>
<evidence type="ECO:0000313" key="7">
    <source>
        <dbReference type="EMBL" id="KIH71946.1"/>
    </source>
</evidence>
<dbReference type="RefSeq" id="WP_040104719.1">
    <property type="nucleotide sequence ID" value="NZ_JABEVU030000001.1"/>
</dbReference>